<evidence type="ECO:0000256" key="2">
    <source>
        <dbReference type="ARBA" id="ARBA00001974"/>
    </source>
</evidence>
<dbReference type="Pfam" id="PF02738">
    <property type="entry name" value="MoCoBD_1"/>
    <property type="match status" value="1"/>
</dbReference>
<evidence type="ECO:0000256" key="14">
    <source>
        <dbReference type="ARBA" id="ARBA00023140"/>
    </source>
</evidence>
<dbReference type="InterPro" id="IPR005107">
    <property type="entry name" value="CO_DH_flav_C"/>
</dbReference>
<dbReference type="Gene3D" id="3.30.365.10">
    <property type="entry name" value="Aldehyde oxidase/xanthine dehydrogenase, molybdopterin binding domain"/>
    <property type="match status" value="4"/>
</dbReference>
<dbReference type="InterPro" id="IPR037165">
    <property type="entry name" value="AldOxase/xan_DH_Mopterin-bd_sf"/>
</dbReference>
<dbReference type="SUPFAM" id="SSF47741">
    <property type="entry name" value="CO dehydrogenase ISP C-domain like"/>
    <property type="match status" value="1"/>
</dbReference>
<dbReference type="SUPFAM" id="SSF56003">
    <property type="entry name" value="Molybdenum cofactor-binding domain"/>
    <property type="match status" value="1"/>
</dbReference>
<dbReference type="GO" id="GO:0016491">
    <property type="term" value="F:oxidoreductase activity"/>
    <property type="evidence" value="ECO:0007669"/>
    <property type="project" value="UniProtKB-KW"/>
</dbReference>
<dbReference type="SUPFAM" id="SSF54292">
    <property type="entry name" value="2Fe-2S ferredoxin-like"/>
    <property type="match status" value="1"/>
</dbReference>
<dbReference type="SMART" id="SM01008">
    <property type="entry name" value="Ald_Xan_dh_C"/>
    <property type="match status" value="1"/>
</dbReference>
<feature type="binding site" evidence="16">
    <location>
        <position position="141"/>
    </location>
    <ligand>
        <name>[2Fe-2S] cluster</name>
        <dbReference type="ChEBI" id="CHEBI:190135"/>
        <label>2</label>
    </ligand>
</feature>
<protein>
    <submittedName>
        <fullName evidence="18">Jg18404 protein</fullName>
    </submittedName>
</protein>
<dbReference type="Pfam" id="PF00941">
    <property type="entry name" value="FAD_binding_5"/>
    <property type="match status" value="2"/>
</dbReference>
<keyword evidence="9 16" id="KW-0479">Metal-binding</keyword>
<evidence type="ECO:0000259" key="17">
    <source>
        <dbReference type="PROSITE" id="PS51387"/>
    </source>
</evidence>
<dbReference type="InterPro" id="IPR036010">
    <property type="entry name" value="2Fe-2S_ferredoxin-like_sf"/>
</dbReference>
<dbReference type="Pfam" id="PF01315">
    <property type="entry name" value="Ald_Xan_dh_C"/>
    <property type="match status" value="1"/>
</dbReference>
<dbReference type="FunFam" id="3.90.1170.50:FF:000003">
    <property type="entry name" value="Aldehyde oxidase"/>
    <property type="match status" value="1"/>
</dbReference>
<feature type="domain" description="FAD-binding PCMH-type" evidence="17">
    <location>
        <begin position="239"/>
        <end position="438"/>
    </location>
</feature>
<dbReference type="InterPro" id="IPR016208">
    <property type="entry name" value="Ald_Oxase/xanthine_DH-like"/>
</dbReference>
<keyword evidence="6" id="KW-0500">Molybdenum</keyword>
<organism evidence="18 19">
    <name type="scientific">Pararge aegeria aegeria</name>
    <dbReference type="NCBI Taxonomy" id="348720"/>
    <lineage>
        <taxon>Eukaryota</taxon>
        <taxon>Metazoa</taxon>
        <taxon>Ecdysozoa</taxon>
        <taxon>Arthropoda</taxon>
        <taxon>Hexapoda</taxon>
        <taxon>Insecta</taxon>
        <taxon>Pterygota</taxon>
        <taxon>Neoptera</taxon>
        <taxon>Endopterygota</taxon>
        <taxon>Lepidoptera</taxon>
        <taxon>Glossata</taxon>
        <taxon>Ditrysia</taxon>
        <taxon>Papilionoidea</taxon>
        <taxon>Nymphalidae</taxon>
        <taxon>Satyrinae</taxon>
        <taxon>Satyrini</taxon>
        <taxon>Parargina</taxon>
        <taxon>Pararge</taxon>
    </lineage>
</organism>
<feature type="binding site" evidence="16">
    <location>
        <position position="138"/>
    </location>
    <ligand>
        <name>[2Fe-2S] cluster</name>
        <dbReference type="ChEBI" id="CHEBI:190135"/>
        <label>2</label>
    </ligand>
</feature>
<dbReference type="InterPro" id="IPR006058">
    <property type="entry name" value="2Fe2S_fd_BS"/>
</dbReference>
<dbReference type="AlphaFoldDB" id="A0A8S4RA96"/>
<evidence type="ECO:0000256" key="3">
    <source>
        <dbReference type="ARBA" id="ARBA00004275"/>
    </source>
</evidence>
<comment type="cofactor">
    <cofactor evidence="15">
        <name>[2Fe-2S] cluster</name>
        <dbReference type="ChEBI" id="CHEBI:190135"/>
    </cofactor>
</comment>
<feature type="binding site" evidence="16">
    <location>
        <position position="80"/>
    </location>
    <ligand>
        <name>[2Fe-2S] cluster</name>
        <dbReference type="ChEBI" id="CHEBI:190135"/>
        <label>1</label>
    </ligand>
</feature>
<comment type="subcellular location">
    <subcellularLocation>
        <location evidence="3">Peroxisome</location>
    </subcellularLocation>
</comment>
<evidence type="ECO:0000256" key="4">
    <source>
        <dbReference type="ARBA" id="ARBA00006849"/>
    </source>
</evidence>
<dbReference type="Gene3D" id="3.30.390.50">
    <property type="entry name" value="CO dehydrogenase flavoprotein, C-terminal domain"/>
    <property type="match status" value="1"/>
</dbReference>
<accession>A0A8S4RA96</accession>
<dbReference type="InterPro" id="IPR001041">
    <property type="entry name" value="2Fe-2S_ferredoxin-type"/>
</dbReference>
<dbReference type="PANTHER" id="PTHR11908">
    <property type="entry name" value="XANTHINE DEHYDROGENASE"/>
    <property type="match status" value="1"/>
</dbReference>
<dbReference type="InterPro" id="IPR016169">
    <property type="entry name" value="FAD-bd_PCMH_sub2"/>
</dbReference>
<proteinExistence type="inferred from homology"/>
<dbReference type="PANTHER" id="PTHR11908:SF132">
    <property type="entry name" value="ALDEHYDE OXIDASE 1-RELATED"/>
    <property type="match status" value="1"/>
</dbReference>
<keyword evidence="7" id="KW-0285">Flavoprotein</keyword>
<keyword evidence="11" id="KW-0560">Oxidoreductase</keyword>
<feature type="binding site" evidence="16">
    <location>
        <position position="174"/>
    </location>
    <ligand>
        <name>[2Fe-2S] cluster</name>
        <dbReference type="ChEBI" id="CHEBI:190135"/>
        <label>2</label>
    </ligand>
</feature>
<keyword evidence="8 16" id="KW-0001">2Fe-2S</keyword>
<feature type="binding site" evidence="16">
    <location>
        <position position="172"/>
    </location>
    <ligand>
        <name>[2Fe-2S] cluster</name>
        <dbReference type="ChEBI" id="CHEBI:190135"/>
        <label>2</label>
    </ligand>
</feature>
<dbReference type="InterPro" id="IPR036318">
    <property type="entry name" value="FAD-bd_PCMH-like_sf"/>
</dbReference>
<dbReference type="SUPFAM" id="SSF54665">
    <property type="entry name" value="CO dehydrogenase molybdoprotein N-domain-like"/>
    <property type="match status" value="1"/>
</dbReference>
<dbReference type="InterPro" id="IPR000674">
    <property type="entry name" value="Ald_Oxase/Xan_DH_a/b"/>
</dbReference>
<evidence type="ECO:0000256" key="16">
    <source>
        <dbReference type="PIRSR" id="PIRSR000127-3"/>
    </source>
</evidence>
<dbReference type="FunFam" id="3.30.365.10:FF:000001">
    <property type="entry name" value="Xanthine dehydrogenase oxidase"/>
    <property type="match status" value="1"/>
</dbReference>
<gene>
    <name evidence="18" type="primary">jg18404</name>
    <name evidence="18" type="ORF">PAEG_LOCUS11203</name>
</gene>
<dbReference type="EMBL" id="CAKXAJ010024937">
    <property type="protein sequence ID" value="CAH2233060.1"/>
    <property type="molecule type" value="Genomic_DNA"/>
</dbReference>
<evidence type="ECO:0000256" key="11">
    <source>
        <dbReference type="ARBA" id="ARBA00023002"/>
    </source>
</evidence>
<dbReference type="SUPFAM" id="SSF55447">
    <property type="entry name" value="CO dehydrogenase flavoprotein C-terminal domain-like"/>
    <property type="match status" value="1"/>
</dbReference>
<evidence type="ECO:0000256" key="5">
    <source>
        <dbReference type="ARBA" id="ARBA00011738"/>
    </source>
</evidence>
<evidence type="ECO:0000256" key="6">
    <source>
        <dbReference type="ARBA" id="ARBA00022505"/>
    </source>
</evidence>
<dbReference type="InterPro" id="IPR036683">
    <property type="entry name" value="CO_DH_flav_C_dom_sf"/>
</dbReference>
<evidence type="ECO:0000256" key="7">
    <source>
        <dbReference type="ARBA" id="ARBA00022630"/>
    </source>
</evidence>
<dbReference type="InterPro" id="IPR036884">
    <property type="entry name" value="2Fe-2S-bd_dom_sf"/>
</dbReference>
<feature type="binding site" evidence="16">
    <location>
        <position position="77"/>
    </location>
    <ligand>
        <name>[2Fe-2S] cluster</name>
        <dbReference type="ChEBI" id="CHEBI:190135"/>
        <label>1</label>
    </ligand>
</feature>
<dbReference type="PIRSF" id="PIRSF000127">
    <property type="entry name" value="Xanthine_DH"/>
    <property type="match status" value="1"/>
</dbReference>
<evidence type="ECO:0000256" key="9">
    <source>
        <dbReference type="ARBA" id="ARBA00022723"/>
    </source>
</evidence>
<comment type="cofactor">
    <cofactor evidence="1">
        <name>Mo-molybdopterin</name>
        <dbReference type="ChEBI" id="CHEBI:71302"/>
    </cofactor>
</comment>
<dbReference type="InterPro" id="IPR016166">
    <property type="entry name" value="FAD-bd_PCMH"/>
</dbReference>
<keyword evidence="19" id="KW-1185">Reference proteome</keyword>
<reference evidence="18" key="1">
    <citation type="submission" date="2022-03" db="EMBL/GenBank/DDBJ databases">
        <authorList>
            <person name="Lindestad O."/>
        </authorList>
    </citation>
    <scope>NUCLEOTIDE SEQUENCE</scope>
</reference>
<feature type="binding site" evidence="16">
    <location>
        <position position="72"/>
    </location>
    <ligand>
        <name>[2Fe-2S] cluster</name>
        <dbReference type="ChEBI" id="CHEBI:190135"/>
        <label>1</label>
    </ligand>
</feature>
<dbReference type="Gene3D" id="3.10.20.30">
    <property type="match status" value="1"/>
</dbReference>
<comment type="subunit">
    <text evidence="5">Homodimer.</text>
</comment>
<dbReference type="OrthoDB" id="8300278at2759"/>
<dbReference type="InterPro" id="IPR002888">
    <property type="entry name" value="2Fe-2S-bd"/>
</dbReference>
<keyword evidence="13 16" id="KW-0411">Iron-sulfur</keyword>
<dbReference type="Gene3D" id="3.30.465.10">
    <property type="match status" value="2"/>
</dbReference>
<dbReference type="Gene3D" id="3.90.1170.50">
    <property type="entry name" value="Aldehyde oxidase/xanthine dehydrogenase, a/b hammerhead"/>
    <property type="match status" value="1"/>
</dbReference>
<dbReference type="PROSITE" id="PS00197">
    <property type="entry name" value="2FE2S_FER_1"/>
    <property type="match status" value="1"/>
</dbReference>
<feature type="domain" description="FAD-binding PCMH-type" evidence="17">
    <location>
        <begin position="434"/>
        <end position="614"/>
    </location>
</feature>
<evidence type="ECO:0000313" key="19">
    <source>
        <dbReference type="Proteomes" id="UP000838756"/>
    </source>
</evidence>
<dbReference type="Pfam" id="PF01799">
    <property type="entry name" value="Fer2_2"/>
    <property type="match status" value="1"/>
</dbReference>
<evidence type="ECO:0000256" key="13">
    <source>
        <dbReference type="ARBA" id="ARBA00023014"/>
    </source>
</evidence>
<dbReference type="InterPro" id="IPR012675">
    <property type="entry name" value="Beta-grasp_dom_sf"/>
</dbReference>
<dbReference type="GO" id="GO:0051537">
    <property type="term" value="F:2 iron, 2 sulfur cluster binding"/>
    <property type="evidence" value="ECO:0007669"/>
    <property type="project" value="UniProtKB-KW"/>
</dbReference>
<dbReference type="CDD" id="cd00207">
    <property type="entry name" value="fer2"/>
    <property type="match status" value="1"/>
</dbReference>
<evidence type="ECO:0000256" key="10">
    <source>
        <dbReference type="ARBA" id="ARBA00022827"/>
    </source>
</evidence>
<evidence type="ECO:0000256" key="12">
    <source>
        <dbReference type="ARBA" id="ARBA00023004"/>
    </source>
</evidence>
<dbReference type="InterPro" id="IPR036856">
    <property type="entry name" value="Ald_Oxase/Xan_DH_a/b_sf"/>
</dbReference>
<evidence type="ECO:0000256" key="1">
    <source>
        <dbReference type="ARBA" id="ARBA00001924"/>
    </source>
</evidence>
<dbReference type="Pfam" id="PF03450">
    <property type="entry name" value="CO_deh_flav_C"/>
    <property type="match status" value="1"/>
</dbReference>
<dbReference type="GO" id="GO:0071949">
    <property type="term" value="F:FAD binding"/>
    <property type="evidence" value="ECO:0007669"/>
    <property type="project" value="InterPro"/>
</dbReference>
<sequence>MAAFQWGYESEGIESTSVSAYTLLYYNIYKEVGKSHWRLTVAEIVGSEVSSTTTLLKYLRDTLNLRGTKYMCLEGGCGACIVSAAKCPGDAPQGVNSCMVSITSCQDWDIETIEGVGNRLDGYHPLQTTLAETNGSQCGYCSPGMIMNMYSLMKTKKQTMLEIEKSLASNVCRCTGYRPIIEAFKKFASDAPDSLDLPDIEDLKICEKSGEICPGSSCDEWDWCMVSRNEVISEPLHIRLSDERDWFRVYTLSDIYVIWQAKGYQSYMLVAGNTGKGVYPILEYPKVLIDVSYVSELKSYAIDQNLVIGAGNTLTDLMSIFATVGNTDNFGYLNVLNEHLSLVAHVAVRNLGTVAGNLMLKHTYREFKSDVFLLLETVGALLTINAPDSLDLPDIEDLKICEKSGEICPGSSCDEWDWCMVSRNEVISEPLHIRLSDERDWFRVYTLSDIYVIWQAKGYQSYMLVAGNTGKGVYPILEYPKVLIDVSYVSELKSYAIDQNLVIGAGNTLTDLMSIFATVGNTDNFGYLNVLNEHLSLVAHVAVRNLGTVAGNLMLKHTYREFKSDVFLLLETVGALLTIMIAPGRRKILTMQGFLAEDMTGKIVVNVLMPPLTNDHKIVTYKGVSNSTVLGALFPAASRDSFDVMKLSSFSMLQYEVYREALKTEKYLTGKSLFRNETLQGAINVLKNELVVVESLPDPPVEYRRNVALGLFYKGLLSLIPPNMTVRPKIASGAIKLYETRPLSDGRQIFETNPTLWPLNKPIPKLEALIQCGGETTYTEDIPTLPREVFAAFTLTTVALGTIDKIDASKALKEPGVIAFYTASDIPGVNSFTPAVNLFNSTNEELLCDGQVKYFNQPYGIIVAESQSIAQRAATLVQVTYIQVKKPVIDIKKAKKDPAKATLFNSKVATRTGTEVTNVIKGENTIYWQYHFSMETLVCVSHPTEEGIRINSATQYIDSVQTMAQRVLKLNQNRLDVHVRRLGGSFGYKLSRATQVSVACSLVTYKLNRPCRFIQTLTNNMRAVGKREPSSTDFEIRVNKRGVIQYVNCELYIDNGYIANELLVMLGFDAFNNCYNMDTWNYKAYNAITDTPSNTWCRSPGSLENIAMAEVILERICYELNLDPFDVRLANLDTVNHSDLQEMAETLKTNSQYAERKAAVEKFNSINRWKKRGLRPSFLRWTPFGYQIFEVNMSVYSDDGTVAITHAGAEMGQGVNTKATQICAYFLKIPLEKVQIKPNDTFTAPNGFPSGGQFNIAKC</sequence>
<dbReference type="InterPro" id="IPR008274">
    <property type="entry name" value="AldOxase/xan_DH_MoCoBD1"/>
</dbReference>
<comment type="caution">
    <text evidence="18">The sequence shown here is derived from an EMBL/GenBank/DDBJ whole genome shotgun (WGS) entry which is preliminary data.</text>
</comment>
<dbReference type="Proteomes" id="UP000838756">
    <property type="component" value="Unassembled WGS sequence"/>
</dbReference>
<evidence type="ECO:0000313" key="18">
    <source>
        <dbReference type="EMBL" id="CAH2233060.1"/>
    </source>
</evidence>
<dbReference type="SUPFAM" id="SSF56176">
    <property type="entry name" value="FAD-binding/transporter-associated domain-like"/>
    <property type="match status" value="2"/>
</dbReference>
<keyword evidence="12 16" id="KW-0408">Iron</keyword>
<dbReference type="Pfam" id="PF20256">
    <property type="entry name" value="MoCoBD_2"/>
    <property type="match status" value="1"/>
</dbReference>
<feature type="binding site" evidence="16">
    <location>
        <position position="98"/>
    </location>
    <ligand>
        <name>[2Fe-2S] cluster</name>
        <dbReference type="ChEBI" id="CHEBI:190135"/>
        <label>1</label>
    </ligand>
</feature>
<dbReference type="GO" id="GO:0005777">
    <property type="term" value="C:peroxisome"/>
    <property type="evidence" value="ECO:0007669"/>
    <property type="project" value="UniProtKB-SubCell"/>
</dbReference>
<dbReference type="InterPro" id="IPR002346">
    <property type="entry name" value="Mopterin_DH_FAD-bd"/>
</dbReference>
<comment type="similarity">
    <text evidence="4">Belongs to the xanthine dehydrogenase family.</text>
</comment>
<comment type="cofactor">
    <cofactor evidence="16">
        <name>[2Fe-2S] cluster</name>
        <dbReference type="ChEBI" id="CHEBI:190135"/>
    </cofactor>
    <text evidence="16">Binds 2 [2Fe-2S] clusters.</text>
</comment>
<keyword evidence="14" id="KW-0576">Peroxisome</keyword>
<comment type="cofactor">
    <cofactor evidence="2">
        <name>FAD</name>
        <dbReference type="ChEBI" id="CHEBI:57692"/>
    </cofactor>
</comment>
<dbReference type="PROSITE" id="PS51387">
    <property type="entry name" value="FAD_PCMH"/>
    <property type="match status" value="2"/>
</dbReference>
<evidence type="ECO:0000256" key="15">
    <source>
        <dbReference type="ARBA" id="ARBA00034078"/>
    </source>
</evidence>
<dbReference type="InterPro" id="IPR046867">
    <property type="entry name" value="AldOxase/xan_DH_MoCoBD2"/>
</dbReference>
<evidence type="ECO:0000256" key="8">
    <source>
        <dbReference type="ARBA" id="ARBA00022714"/>
    </source>
</evidence>
<dbReference type="GO" id="GO:0005506">
    <property type="term" value="F:iron ion binding"/>
    <property type="evidence" value="ECO:0007669"/>
    <property type="project" value="InterPro"/>
</dbReference>
<dbReference type="Gene3D" id="1.10.150.120">
    <property type="entry name" value="[2Fe-2S]-binding domain"/>
    <property type="match status" value="1"/>
</dbReference>
<name>A0A8S4RA96_9NEOP</name>
<keyword evidence="10" id="KW-0274">FAD</keyword>